<dbReference type="EMBL" id="BT122983">
    <property type="protein sequence ID" value="ADE76329.1"/>
    <property type="molecule type" value="mRNA"/>
</dbReference>
<name>D5A9W0_PICSI</name>
<dbReference type="PANTHER" id="PTHR36735">
    <property type="entry name" value="TRANSMEMBRANE PROTEIN"/>
    <property type="match status" value="1"/>
</dbReference>
<dbReference type="PANTHER" id="PTHR36735:SF1">
    <property type="entry name" value="TRANSMEMBRANE PROTEIN"/>
    <property type="match status" value="1"/>
</dbReference>
<proteinExistence type="evidence at transcript level"/>
<accession>D5A9W0</accession>
<dbReference type="OMA" id="SESTRWN"/>
<evidence type="ECO:0000256" key="1">
    <source>
        <dbReference type="SAM" id="MobiDB-lite"/>
    </source>
</evidence>
<dbReference type="GO" id="GO:0009535">
    <property type="term" value="C:chloroplast thylakoid membrane"/>
    <property type="evidence" value="ECO:0007669"/>
    <property type="project" value="TreeGrafter"/>
</dbReference>
<protein>
    <submittedName>
        <fullName evidence="3">Uncharacterized protein</fullName>
    </submittedName>
</protein>
<sequence>MAVPILQMSIPPPQFPGLKSTKSHTDNRHTLPILIFQSHGRHKLVLRHIQTNALRKEPRVDSSSKRSESTRWNPTLSTQFPVWIELLWRASPAFGDEITEPAQSQTAIEVVADTGESQFISVLLFAAFIGLTLLTFGVIYLAVTDFSEKREREKLLKEEEVKRKKEKKPKRIKLAKSGPRGFGQRLEEDDD</sequence>
<keyword evidence="2" id="KW-1133">Transmembrane helix</keyword>
<evidence type="ECO:0000256" key="2">
    <source>
        <dbReference type="SAM" id="Phobius"/>
    </source>
</evidence>
<keyword evidence="2" id="KW-0472">Membrane</keyword>
<keyword evidence="2" id="KW-0812">Transmembrane</keyword>
<organism evidence="3">
    <name type="scientific">Picea sitchensis</name>
    <name type="common">Sitka spruce</name>
    <name type="synonym">Pinus sitchensis</name>
    <dbReference type="NCBI Taxonomy" id="3332"/>
    <lineage>
        <taxon>Eukaryota</taxon>
        <taxon>Viridiplantae</taxon>
        <taxon>Streptophyta</taxon>
        <taxon>Embryophyta</taxon>
        <taxon>Tracheophyta</taxon>
        <taxon>Spermatophyta</taxon>
        <taxon>Pinopsida</taxon>
        <taxon>Pinidae</taxon>
        <taxon>Conifers I</taxon>
        <taxon>Pinales</taxon>
        <taxon>Pinaceae</taxon>
        <taxon>Picea</taxon>
    </lineage>
</organism>
<feature type="region of interest" description="Disordered" evidence="1">
    <location>
        <begin position="160"/>
        <end position="191"/>
    </location>
</feature>
<reference evidence="3" key="1">
    <citation type="submission" date="2010-04" db="EMBL/GenBank/DDBJ databases">
        <authorList>
            <person name="Reid K.E."/>
            <person name="Liao N."/>
            <person name="Chan S."/>
            <person name="Docking R."/>
            <person name="Taylor G."/>
            <person name="Moore R."/>
            <person name="Mayo M."/>
            <person name="Munro S."/>
            <person name="King J."/>
            <person name="Yanchuk A."/>
            <person name="Holt R."/>
            <person name="Jones S."/>
            <person name="Marra M."/>
            <person name="Ritland C.E."/>
            <person name="Ritland K."/>
            <person name="Bohlmann J."/>
        </authorList>
    </citation>
    <scope>NUCLEOTIDE SEQUENCE</scope>
    <source>
        <tissue evidence="3">Bud</tissue>
    </source>
</reference>
<dbReference type="AlphaFoldDB" id="D5A9W0"/>
<feature type="transmembrane region" description="Helical" evidence="2">
    <location>
        <begin position="119"/>
        <end position="143"/>
    </location>
</feature>
<feature type="compositionally biased region" description="Basic residues" evidence="1">
    <location>
        <begin position="164"/>
        <end position="174"/>
    </location>
</feature>
<evidence type="ECO:0000313" key="3">
    <source>
        <dbReference type="EMBL" id="ADE76329.1"/>
    </source>
</evidence>